<feature type="compositionally biased region" description="Acidic residues" evidence="1">
    <location>
        <begin position="1"/>
        <end position="10"/>
    </location>
</feature>
<feature type="region of interest" description="Disordered" evidence="1">
    <location>
        <begin position="1"/>
        <end position="91"/>
    </location>
</feature>
<gene>
    <name evidence="2" type="ORF">PAPOLLO_LOCUS27514</name>
</gene>
<feature type="compositionally biased region" description="Basic and acidic residues" evidence="1">
    <location>
        <begin position="48"/>
        <end position="57"/>
    </location>
</feature>
<evidence type="ECO:0000313" key="3">
    <source>
        <dbReference type="Proteomes" id="UP000691718"/>
    </source>
</evidence>
<dbReference type="OrthoDB" id="5830876at2759"/>
<organism evidence="2 3">
    <name type="scientific">Parnassius apollo</name>
    <name type="common">Apollo butterfly</name>
    <name type="synonym">Papilio apollo</name>
    <dbReference type="NCBI Taxonomy" id="110799"/>
    <lineage>
        <taxon>Eukaryota</taxon>
        <taxon>Metazoa</taxon>
        <taxon>Ecdysozoa</taxon>
        <taxon>Arthropoda</taxon>
        <taxon>Hexapoda</taxon>
        <taxon>Insecta</taxon>
        <taxon>Pterygota</taxon>
        <taxon>Neoptera</taxon>
        <taxon>Endopterygota</taxon>
        <taxon>Lepidoptera</taxon>
        <taxon>Glossata</taxon>
        <taxon>Ditrysia</taxon>
        <taxon>Papilionoidea</taxon>
        <taxon>Papilionidae</taxon>
        <taxon>Parnassiinae</taxon>
        <taxon>Parnassini</taxon>
        <taxon>Parnassius</taxon>
        <taxon>Parnassius</taxon>
    </lineage>
</organism>
<dbReference type="Proteomes" id="UP000691718">
    <property type="component" value="Unassembled WGS sequence"/>
</dbReference>
<dbReference type="AlphaFoldDB" id="A0A8S3Y8Y3"/>
<comment type="caution">
    <text evidence="2">The sequence shown here is derived from an EMBL/GenBank/DDBJ whole genome shotgun (WGS) entry which is preliminary data.</text>
</comment>
<evidence type="ECO:0000256" key="1">
    <source>
        <dbReference type="SAM" id="MobiDB-lite"/>
    </source>
</evidence>
<keyword evidence="3" id="KW-1185">Reference proteome</keyword>
<name>A0A8S3Y8Y3_PARAO</name>
<reference evidence="2" key="1">
    <citation type="submission" date="2021-04" db="EMBL/GenBank/DDBJ databases">
        <authorList>
            <person name="Tunstrom K."/>
        </authorList>
    </citation>
    <scope>NUCLEOTIDE SEQUENCE</scope>
</reference>
<protein>
    <submittedName>
        <fullName evidence="2">(apollo) hypothetical protein</fullName>
    </submittedName>
</protein>
<dbReference type="EMBL" id="CAJQZP010001668">
    <property type="protein sequence ID" value="CAG5058265.1"/>
    <property type="molecule type" value="Genomic_DNA"/>
</dbReference>
<sequence length="91" mass="10164">MCLQRDEDDGDHINDLRPMVQLPVLGPEPALNSSPGGAAKPPLLNSFELDRCLDRRQPQHRPPVGQLSQAQRRSPPPAAWEALPGLDHRYR</sequence>
<accession>A0A8S3Y8Y3</accession>
<evidence type="ECO:0000313" key="2">
    <source>
        <dbReference type="EMBL" id="CAG5058265.1"/>
    </source>
</evidence>
<proteinExistence type="predicted"/>